<dbReference type="Proteomes" id="UP001430953">
    <property type="component" value="Unassembled WGS sequence"/>
</dbReference>
<comment type="caution">
    <text evidence="1">The sequence shown here is derived from an EMBL/GenBank/DDBJ whole genome shotgun (WGS) entry which is preliminary data.</text>
</comment>
<evidence type="ECO:0000313" key="1">
    <source>
        <dbReference type="EMBL" id="KAL0104552.1"/>
    </source>
</evidence>
<protein>
    <submittedName>
        <fullName evidence="1">Uncharacterized protein</fullName>
    </submittedName>
</protein>
<accession>A0AAW2EN22</accession>
<evidence type="ECO:0000313" key="2">
    <source>
        <dbReference type="Proteomes" id="UP001430953"/>
    </source>
</evidence>
<organism evidence="1 2">
    <name type="scientific">Cardiocondyla obscurior</name>
    <dbReference type="NCBI Taxonomy" id="286306"/>
    <lineage>
        <taxon>Eukaryota</taxon>
        <taxon>Metazoa</taxon>
        <taxon>Ecdysozoa</taxon>
        <taxon>Arthropoda</taxon>
        <taxon>Hexapoda</taxon>
        <taxon>Insecta</taxon>
        <taxon>Pterygota</taxon>
        <taxon>Neoptera</taxon>
        <taxon>Endopterygota</taxon>
        <taxon>Hymenoptera</taxon>
        <taxon>Apocrita</taxon>
        <taxon>Aculeata</taxon>
        <taxon>Formicoidea</taxon>
        <taxon>Formicidae</taxon>
        <taxon>Myrmicinae</taxon>
        <taxon>Cardiocondyla</taxon>
    </lineage>
</organism>
<gene>
    <name evidence="1" type="ORF">PUN28_017348</name>
</gene>
<keyword evidence="2" id="KW-1185">Reference proteome</keyword>
<dbReference type="EMBL" id="JADYXP020000020">
    <property type="protein sequence ID" value="KAL0104552.1"/>
    <property type="molecule type" value="Genomic_DNA"/>
</dbReference>
<dbReference type="AlphaFoldDB" id="A0AAW2EN22"/>
<name>A0AAW2EN22_9HYME</name>
<sequence length="79" mass="9752">MSRNKLIGTSTRRDKNWFDDCELIRKMRAARPPASRLLDRYRSRLRSIRRLRLHCLRRWVTRRRRLCTCGSRRGDNRPR</sequence>
<proteinExistence type="predicted"/>
<reference evidence="1 2" key="1">
    <citation type="submission" date="2023-03" db="EMBL/GenBank/DDBJ databases">
        <title>High recombination rates correlate with genetic variation in Cardiocondyla obscurior ants.</title>
        <authorList>
            <person name="Errbii M."/>
        </authorList>
    </citation>
    <scope>NUCLEOTIDE SEQUENCE [LARGE SCALE GENOMIC DNA]</scope>
    <source>
        <strain evidence="1">Alpha-2009</strain>
        <tissue evidence="1">Whole body</tissue>
    </source>
</reference>